<dbReference type="AlphaFoldDB" id="A0A6J6XEE7"/>
<dbReference type="EC" id="2.7.7.7" evidence="1"/>
<evidence type="ECO:0000256" key="8">
    <source>
        <dbReference type="ARBA" id="ARBA00049244"/>
    </source>
</evidence>
<evidence type="ECO:0000313" key="13">
    <source>
        <dbReference type="EMBL" id="CAB4633984.1"/>
    </source>
</evidence>
<evidence type="ECO:0000256" key="6">
    <source>
        <dbReference type="ARBA" id="ARBA00022932"/>
    </source>
</evidence>
<evidence type="ECO:0000256" key="5">
    <source>
        <dbReference type="ARBA" id="ARBA00022705"/>
    </source>
</evidence>
<evidence type="ECO:0000313" key="11">
    <source>
        <dbReference type="EMBL" id="CAB4372432.1"/>
    </source>
</evidence>
<feature type="domain" description="DNA polymerase III delta N-terminal" evidence="9">
    <location>
        <begin position="11"/>
        <end position="123"/>
    </location>
</feature>
<keyword evidence="5" id="KW-0235">DNA replication</keyword>
<keyword evidence="4" id="KW-0548">Nucleotidyltransferase</keyword>
<dbReference type="Gene3D" id="1.20.272.10">
    <property type="match status" value="1"/>
</dbReference>
<keyword evidence="6" id="KW-0239">DNA-directed DNA polymerase</keyword>
<dbReference type="EMBL" id="CAEZVC010000137">
    <property type="protein sequence ID" value="CAB4633984.1"/>
    <property type="molecule type" value="Genomic_DNA"/>
</dbReference>
<proteinExistence type="inferred from homology"/>
<dbReference type="EMBL" id="CAFAAD010000070">
    <property type="protein sequence ID" value="CAB4793678.1"/>
    <property type="molecule type" value="Genomic_DNA"/>
</dbReference>
<evidence type="ECO:0000313" key="15">
    <source>
        <dbReference type="EMBL" id="CAB4793678.1"/>
    </source>
</evidence>
<dbReference type="EMBL" id="CAEZXY010000094">
    <property type="protein sequence ID" value="CAB4719385.1"/>
    <property type="molecule type" value="Genomic_DNA"/>
</dbReference>
<dbReference type="EMBL" id="CAEZTY010000023">
    <property type="protein sequence ID" value="CAB4583513.1"/>
    <property type="molecule type" value="Genomic_DNA"/>
</dbReference>
<evidence type="ECO:0000259" key="9">
    <source>
        <dbReference type="Pfam" id="PF06144"/>
    </source>
</evidence>
<dbReference type="PANTHER" id="PTHR34388:SF1">
    <property type="entry name" value="DNA POLYMERASE III SUBUNIT DELTA"/>
    <property type="match status" value="1"/>
</dbReference>
<dbReference type="GO" id="GO:0006261">
    <property type="term" value="P:DNA-templated DNA replication"/>
    <property type="evidence" value="ECO:0007669"/>
    <property type="project" value="TreeGrafter"/>
</dbReference>
<evidence type="ECO:0000256" key="3">
    <source>
        <dbReference type="ARBA" id="ARBA00022679"/>
    </source>
</evidence>
<dbReference type="GO" id="GO:0009360">
    <property type="term" value="C:DNA polymerase III complex"/>
    <property type="evidence" value="ECO:0007669"/>
    <property type="project" value="InterPro"/>
</dbReference>
<dbReference type="EMBL" id="CAFBNJ010000062">
    <property type="protein sequence ID" value="CAB4956798.1"/>
    <property type="molecule type" value="Genomic_DNA"/>
</dbReference>
<sequence>MNVNLSSPVFLVKGSDDVILGDEVSALVAQLLGDDDRTLLLAELSINDHALDDGGYTIGPVVDASQTFPFFGDRRIVLVRNAAVFSTKDACAPLVHYLSDPLATTSLVLVWEKDPRPNKQTKTPAVPKTLLEAITSAGGVVVDSSPGTGKAQSGWLEERIADSSLKFDPAARRTLVDHLGSDVGRLPALLEMLESVYGAGTKVSAPDIEPYLGMSGDVAPWDLTDAIDGGDVSGSLDVLNRMMVGGSRHPLQILATLSNHYLRMIRLDDPEIRSDKEAAEVLGIKGSTFPAKKALDGTRRLGSDRLAEFAALLAQADLDLHGAKAWPAELVVEVLVARLAGRNRSAAGRSRR</sequence>
<accession>A0A6J6XEE7</accession>
<evidence type="ECO:0000313" key="14">
    <source>
        <dbReference type="EMBL" id="CAB4719385.1"/>
    </source>
</evidence>
<evidence type="ECO:0000313" key="12">
    <source>
        <dbReference type="EMBL" id="CAB4583513.1"/>
    </source>
</evidence>
<dbReference type="Pfam" id="PF06144">
    <property type="entry name" value="DNA_pol3_delta"/>
    <property type="match status" value="1"/>
</dbReference>
<dbReference type="EMBL" id="CAEUNJ010000071">
    <property type="protein sequence ID" value="CAB4372432.1"/>
    <property type="molecule type" value="Genomic_DNA"/>
</dbReference>
<name>A0A6J6XEE7_9ZZZZ</name>
<dbReference type="NCBIfam" id="TIGR01128">
    <property type="entry name" value="holA"/>
    <property type="match status" value="1"/>
</dbReference>
<dbReference type="InterPro" id="IPR010372">
    <property type="entry name" value="DNA_pol3_delta_N"/>
</dbReference>
<dbReference type="EMBL" id="CAESAL010000038">
    <property type="protein sequence ID" value="CAB4342688.1"/>
    <property type="molecule type" value="Genomic_DNA"/>
</dbReference>
<evidence type="ECO:0000313" key="17">
    <source>
        <dbReference type="EMBL" id="CAB4956798.1"/>
    </source>
</evidence>
<evidence type="ECO:0000313" key="10">
    <source>
        <dbReference type="EMBL" id="CAB4342688.1"/>
    </source>
</evidence>
<gene>
    <name evidence="12" type="ORF">UFOPK1762_00815</name>
    <name evidence="13" type="ORF">UFOPK1906_01657</name>
    <name evidence="14" type="ORF">UFOPK2624_01591</name>
    <name evidence="15" type="ORF">UFOPK2969_01027</name>
    <name evidence="16" type="ORF">UFOPK3010_00712</name>
    <name evidence="10" type="ORF">UFOPK3331_01144</name>
    <name evidence="17" type="ORF">UFOPK3785_01203</name>
    <name evidence="11" type="ORF">UFOPK4201_01480</name>
</gene>
<dbReference type="InterPro" id="IPR008921">
    <property type="entry name" value="DNA_pol3_clamp-load_cplx_C"/>
</dbReference>
<reference evidence="15" key="1">
    <citation type="submission" date="2020-05" db="EMBL/GenBank/DDBJ databases">
        <authorList>
            <person name="Chiriac C."/>
            <person name="Salcher M."/>
            <person name="Ghai R."/>
            <person name="Kavagutti S V."/>
        </authorList>
    </citation>
    <scope>NUCLEOTIDE SEQUENCE</scope>
</reference>
<evidence type="ECO:0000313" key="16">
    <source>
        <dbReference type="EMBL" id="CAB4803253.1"/>
    </source>
</evidence>
<dbReference type="InterPro" id="IPR027417">
    <property type="entry name" value="P-loop_NTPase"/>
</dbReference>
<protein>
    <recommendedName>
        <fullName evidence="2">DNA polymerase III subunit delta</fullName>
        <ecNumber evidence="1">2.7.7.7</ecNumber>
    </recommendedName>
</protein>
<organism evidence="15">
    <name type="scientific">freshwater metagenome</name>
    <dbReference type="NCBI Taxonomy" id="449393"/>
    <lineage>
        <taxon>unclassified sequences</taxon>
        <taxon>metagenomes</taxon>
        <taxon>ecological metagenomes</taxon>
    </lineage>
</organism>
<dbReference type="SUPFAM" id="SSF48019">
    <property type="entry name" value="post-AAA+ oligomerization domain-like"/>
    <property type="match status" value="1"/>
</dbReference>
<keyword evidence="3" id="KW-0808">Transferase</keyword>
<dbReference type="EMBL" id="CAFAAM010000078">
    <property type="protein sequence ID" value="CAB4803253.1"/>
    <property type="molecule type" value="Genomic_DNA"/>
</dbReference>
<dbReference type="PANTHER" id="PTHR34388">
    <property type="entry name" value="DNA POLYMERASE III SUBUNIT DELTA"/>
    <property type="match status" value="1"/>
</dbReference>
<dbReference type="InterPro" id="IPR005790">
    <property type="entry name" value="DNA_polIII_delta"/>
</dbReference>
<dbReference type="SUPFAM" id="SSF52540">
    <property type="entry name" value="P-loop containing nucleoside triphosphate hydrolases"/>
    <property type="match status" value="1"/>
</dbReference>
<dbReference type="GO" id="GO:0003677">
    <property type="term" value="F:DNA binding"/>
    <property type="evidence" value="ECO:0007669"/>
    <property type="project" value="InterPro"/>
</dbReference>
<evidence type="ECO:0000256" key="2">
    <source>
        <dbReference type="ARBA" id="ARBA00017703"/>
    </source>
</evidence>
<dbReference type="Gene3D" id="3.40.50.300">
    <property type="entry name" value="P-loop containing nucleotide triphosphate hydrolases"/>
    <property type="match status" value="1"/>
</dbReference>
<evidence type="ECO:0000256" key="7">
    <source>
        <dbReference type="ARBA" id="ARBA00034754"/>
    </source>
</evidence>
<evidence type="ECO:0000256" key="4">
    <source>
        <dbReference type="ARBA" id="ARBA00022695"/>
    </source>
</evidence>
<evidence type="ECO:0000256" key="1">
    <source>
        <dbReference type="ARBA" id="ARBA00012417"/>
    </source>
</evidence>
<comment type="similarity">
    <text evidence="7">Belongs to the DNA polymerase HolA subunit family.</text>
</comment>
<dbReference type="GO" id="GO:0003887">
    <property type="term" value="F:DNA-directed DNA polymerase activity"/>
    <property type="evidence" value="ECO:0007669"/>
    <property type="project" value="UniProtKB-KW"/>
</dbReference>
<comment type="catalytic activity">
    <reaction evidence="8">
        <text>DNA(n) + a 2'-deoxyribonucleoside 5'-triphosphate = DNA(n+1) + diphosphate</text>
        <dbReference type="Rhea" id="RHEA:22508"/>
        <dbReference type="Rhea" id="RHEA-COMP:17339"/>
        <dbReference type="Rhea" id="RHEA-COMP:17340"/>
        <dbReference type="ChEBI" id="CHEBI:33019"/>
        <dbReference type="ChEBI" id="CHEBI:61560"/>
        <dbReference type="ChEBI" id="CHEBI:173112"/>
        <dbReference type="EC" id="2.7.7.7"/>
    </reaction>
</comment>